<protein>
    <submittedName>
        <fullName evidence="1">DUF2924 domain-containing protein</fullName>
    </submittedName>
</protein>
<dbReference type="RefSeq" id="WP_167178137.1">
    <property type="nucleotide sequence ID" value="NZ_BAAAEJ010000009.1"/>
</dbReference>
<dbReference type="Proteomes" id="UP001500791">
    <property type="component" value="Unassembled WGS sequence"/>
</dbReference>
<proteinExistence type="predicted"/>
<accession>A0ABN0YL67</accession>
<comment type="caution">
    <text evidence="1">The sequence shown here is derived from an EMBL/GenBank/DDBJ whole genome shotgun (WGS) entry which is preliminary data.</text>
</comment>
<dbReference type="Pfam" id="PF11149">
    <property type="entry name" value="DUF2924"/>
    <property type="match status" value="1"/>
</dbReference>
<reference evidence="1 2" key="1">
    <citation type="journal article" date="2019" name="Int. J. Syst. Evol. Microbiol.">
        <title>The Global Catalogue of Microorganisms (GCM) 10K type strain sequencing project: providing services to taxonomists for standard genome sequencing and annotation.</title>
        <authorList>
            <consortium name="The Broad Institute Genomics Platform"/>
            <consortium name="The Broad Institute Genome Sequencing Center for Infectious Disease"/>
            <person name="Wu L."/>
            <person name="Ma J."/>
        </authorList>
    </citation>
    <scope>NUCLEOTIDE SEQUENCE [LARGE SCALE GENOMIC DNA]</scope>
    <source>
        <strain evidence="1 2">JCM 13476</strain>
    </source>
</reference>
<evidence type="ECO:0000313" key="1">
    <source>
        <dbReference type="EMBL" id="GAA0399271.1"/>
    </source>
</evidence>
<organism evidence="1 2">
    <name type="scientific">Brevundimonas terrae</name>
    <dbReference type="NCBI Taxonomy" id="363631"/>
    <lineage>
        <taxon>Bacteria</taxon>
        <taxon>Pseudomonadati</taxon>
        <taxon>Pseudomonadota</taxon>
        <taxon>Alphaproteobacteria</taxon>
        <taxon>Caulobacterales</taxon>
        <taxon>Caulobacteraceae</taxon>
        <taxon>Brevundimonas</taxon>
    </lineage>
</organism>
<sequence length="137" mass="15480">MSEIKALVEAVAKMKLDDVRTAWRERFGEPPPLRSTDLMRRALADRLQLEGSSHPLDKRLAQLAARHRTGSKPTVVAHSFKTGSLLQREWQGERHQVEVVDGGYVWKGQSYKSLSAIARDITGARWNGPRFFGLREG</sequence>
<name>A0ABN0YL67_9CAUL</name>
<dbReference type="EMBL" id="BAAAEJ010000009">
    <property type="protein sequence ID" value="GAA0399271.1"/>
    <property type="molecule type" value="Genomic_DNA"/>
</dbReference>
<keyword evidence="2" id="KW-1185">Reference proteome</keyword>
<evidence type="ECO:0000313" key="2">
    <source>
        <dbReference type="Proteomes" id="UP001500791"/>
    </source>
</evidence>
<gene>
    <name evidence="1" type="ORF">GCM10009093_27260</name>
</gene>
<dbReference type="InterPro" id="IPR021322">
    <property type="entry name" value="DUF2924"/>
</dbReference>